<dbReference type="InterPro" id="IPR007078">
    <property type="entry name" value="Haem_export_protD_CcmD"/>
</dbReference>
<protein>
    <recommendedName>
        <fullName evidence="4 12">Heme exporter protein D</fullName>
    </recommendedName>
</protein>
<evidence type="ECO:0000256" key="5">
    <source>
        <dbReference type="ARBA" id="ARBA00022448"/>
    </source>
</evidence>
<dbReference type="Proteomes" id="UP001226750">
    <property type="component" value="Chromosome"/>
</dbReference>
<organism evidence="13 15">
    <name type="scientific">Gallibacterium anatis</name>
    <dbReference type="NCBI Taxonomy" id="750"/>
    <lineage>
        <taxon>Bacteria</taxon>
        <taxon>Pseudomonadati</taxon>
        <taxon>Pseudomonadota</taxon>
        <taxon>Gammaproteobacteria</taxon>
        <taxon>Pasteurellales</taxon>
        <taxon>Pasteurellaceae</taxon>
        <taxon>Gallibacterium</taxon>
    </lineage>
</organism>
<dbReference type="PANTHER" id="PTHR37531">
    <property type="entry name" value="HEME EXPORTER PROTEIN D"/>
    <property type="match status" value="1"/>
</dbReference>
<evidence type="ECO:0000256" key="3">
    <source>
        <dbReference type="ARBA" id="ARBA00008741"/>
    </source>
</evidence>
<reference evidence="14 16" key="2">
    <citation type="submission" date="2023-06" db="EMBL/GenBank/DDBJ databases">
        <title>Complete Genome Sequence of Gallibacterium anatis Strain BJF12, Isolated from a chicken with diarrhea.</title>
        <authorList>
            <person name="Guo F."/>
            <person name="Bu W."/>
            <person name="Xu F."/>
            <person name="Wen T."/>
        </authorList>
    </citation>
    <scope>NUCLEOTIDE SEQUENCE [LARGE SCALE GENOMIC DNA]</scope>
    <source>
        <strain evidence="14 16">BJF12</strain>
    </source>
</reference>
<dbReference type="GO" id="GO:0017004">
    <property type="term" value="P:cytochrome complex assembly"/>
    <property type="evidence" value="ECO:0007669"/>
    <property type="project" value="UniProtKB-KW"/>
</dbReference>
<evidence type="ECO:0000256" key="6">
    <source>
        <dbReference type="ARBA" id="ARBA00022475"/>
    </source>
</evidence>
<keyword evidence="9 12" id="KW-0201">Cytochrome c-type biogenesis</keyword>
<dbReference type="GO" id="GO:0005886">
    <property type="term" value="C:plasma membrane"/>
    <property type="evidence" value="ECO:0007669"/>
    <property type="project" value="UniProtKB-SubCell"/>
</dbReference>
<dbReference type="GO" id="GO:1903607">
    <property type="term" value="P:cytochrome c biosynthetic process"/>
    <property type="evidence" value="ECO:0007669"/>
    <property type="project" value="TreeGrafter"/>
</dbReference>
<dbReference type="EMBL" id="CP126975">
    <property type="protein sequence ID" value="WIM78865.1"/>
    <property type="molecule type" value="Genomic_DNA"/>
</dbReference>
<comment type="subcellular location">
    <subcellularLocation>
        <location evidence="2 12">Cell inner membrane</location>
        <topology evidence="2 12">Single-pass membrane protein</topology>
    </subcellularLocation>
</comment>
<dbReference type="EMBL" id="JPXS01000025">
    <property type="protein sequence ID" value="KGQ32133.1"/>
    <property type="molecule type" value="Genomic_DNA"/>
</dbReference>
<dbReference type="RefSeq" id="WP_039081710.1">
    <property type="nucleotide sequence ID" value="NZ_CP110225.1"/>
</dbReference>
<dbReference type="AlphaFoldDB" id="A0A0A2XIZ2"/>
<keyword evidence="5 12" id="KW-0813">Transport</keyword>
<evidence type="ECO:0000256" key="12">
    <source>
        <dbReference type="RuleBase" id="RU363101"/>
    </source>
</evidence>
<name>A0A0A2XIZ2_9PAST</name>
<keyword evidence="8 12" id="KW-0812">Transmembrane</keyword>
<keyword evidence="16" id="KW-1185">Reference proteome</keyword>
<dbReference type="Pfam" id="PF04995">
    <property type="entry name" value="CcmD"/>
    <property type="match status" value="1"/>
</dbReference>
<dbReference type="Proteomes" id="UP000030526">
    <property type="component" value="Unassembled WGS sequence"/>
</dbReference>
<evidence type="ECO:0000256" key="10">
    <source>
        <dbReference type="ARBA" id="ARBA00022989"/>
    </source>
</evidence>
<evidence type="ECO:0000256" key="7">
    <source>
        <dbReference type="ARBA" id="ARBA00022519"/>
    </source>
</evidence>
<gene>
    <name evidence="14" type="primary">ccmD</name>
    <name evidence="13" type="ORF">JP32_05365</name>
    <name evidence="14" type="ORF">QP018_08775</name>
</gene>
<keyword evidence="10 12" id="KW-1133">Transmembrane helix</keyword>
<dbReference type="InterPro" id="IPR052075">
    <property type="entry name" value="Heme_exporter_D"/>
</dbReference>
<evidence type="ECO:0000256" key="8">
    <source>
        <dbReference type="ARBA" id="ARBA00022692"/>
    </source>
</evidence>
<evidence type="ECO:0000313" key="16">
    <source>
        <dbReference type="Proteomes" id="UP001226750"/>
    </source>
</evidence>
<dbReference type="NCBIfam" id="TIGR03141">
    <property type="entry name" value="cytochro_ccmD"/>
    <property type="match status" value="1"/>
</dbReference>
<accession>A0A0A2XIZ2</accession>
<reference evidence="13 15" key="1">
    <citation type="submission" date="2014-08" db="EMBL/GenBank/DDBJ databases">
        <title>Chaperone-usher fimbriae in a diverse selection of Gallibacterium genomes.</title>
        <authorList>
            <person name="Kudirkiene E."/>
            <person name="Bager R.J."/>
            <person name="Johnson T.J."/>
            <person name="Bojesen A.M."/>
        </authorList>
    </citation>
    <scope>NUCLEOTIDE SEQUENCE [LARGE SCALE GENOMIC DNA]</scope>
    <source>
        <strain evidence="13 15">20558/3kl.</strain>
    </source>
</reference>
<evidence type="ECO:0000313" key="14">
    <source>
        <dbReference type="EMBL" id="WIM78865.1"/>
    </source>
</evidence>
<feature type="transmembrane region" description="Helical" evidence="12">
    <location>
        <begin position="20"/>
        <end position="38"/>
    </location>
</feature>
<dbReference type="PANTHER" id="PTHR37531:SF1">
    <property type="entry name" value="HEME EXPORTER PROTEIN D"/>
    <property type="match status" value="1"/>
</dbReference>
<comment type="similarity">
    <text evidence="3 12">Belongs to the CcmD/CycX/HelD family.</text>
</comment>
<evidence type="ECO:0000313" key="15">
    <source>
        <dbReference type="Proteomes" id="UP000030526"/>
    </source>
</evidence>
<comment type="function">
    <text evidence="1 12">Required for the export of heme to the periplasm for the biogenesis of c-type cytochromes.</text>
</comment>
<evidence type="ECO:0000256" key="2">
    <source>
        <dbReference type="ARBA" id="ARBA00004377"/>
    </source>
</evidence>
<evidence type="ECO:0000256" key="4">
    <source>
        <dbReference type="ARBA" id="ARBA00016461"/>
    </source>
</evidence>
<proteinExistence type="inferred from homology"/>
<evidence type="ECO:0000313" key="13">
    <source>
        <dbReference type="EMBL" id="KGQ32133.1"/>
    </source>
</evidence>
<keyword evidence="11 12" id="KW-0472">Membrane</keyword>
<keyword evidence="6 12" id="KW-1003">Cell membrane</keyword>
<evidence type="ECO:0000256" key="11">
    <source>
        <dbReference type="ARBA" id="ARBA00023136"/>
    </source>
</evidence>
<sequence>MTPFFDSWSAFWQMGNHGLYVWLSYGISVISVLALVVISHRNKAKILQEIAKDKQRQQRMKQQASTENGL</sequence>
<evidence type="ECO:0000256" key="9">
    <source>
        <dbReference type="ARBA" id="ARBA00022748"/>
    </source>
</evidence>
<dbReference type="GO" id="GO:0015886">
    <property type="term" value="P:heme transport"/>
    <property type="evidence" value="ECO:0007669"/>
    <property type="project" value="InterPro"/>
</dbReference>
<keyword evidence="7 12" id="KW-0997">Cell inner membrane</keyword>
<evidence type="ECO:0000256" key="1">
    <source>
        <dbReference type="ARBA" id="ARBA00002442"/>
    </source>
</evidence>